<dbReference type="InterPro" id="IPR015855">
    <property type="entry name" value="ABC_transpr_MalK-like"/>
</dbReference>
<dbReference type="GO" id="GO:0140359">
    <property type="term" value="F:ABC-type transporter activity"/>
    <property type="evidence" value="ECO:0007669"/>
    <property type="project" value="InterPro"/>
</dbReference>
<dbReference type="GO" id="GO:0008643">
    <property type="term" value="P:carbohydrate transport"/>
    <property type="evidence" value="ECO:0007669"/>
    <property type="project" value="InterPro"/>
</dbReference>
<dbReference type="Gene3D" id="2.40.50.100">
    <property type="match status" value="1"/>
</dbReference>
<evidence type="ECO:0000256" key="2">
    <source>
        <dbReference type="ARBA" id="ARBA00022475"/>
    </source>
</evidence>
<dbReference type="GO" id="GO:0005524">
    <property type="term" value="F:ATP binding"/>
    <property type="evidence" value="ECO:0007669"/>
    <property type="project" value="UniProtKB-KW"/>
</dbReference>
<evidence type="ECO:0000313" key="8">
    <source>
        <dbReference type="EMBL" id="MBK1783398.1"/>
    </source>
</evidence>
<dbReference type="Proteomes" id="UP000635245">
    <property type="component" value="Unassembled WGS sequence"/>
</dbReference>
<dbReference type="PANTHER" id="PTHR43875:SF15">
    <property type="entry name" value="TREHALOSE IMPORT ATP-BINDING PROTEIN SUGC"/>
    <property type="match status" value="1"/>
</dbReference>
<feature type="domain" description="ABC transporter" evidence="7">
    <location>
        <begin position="92"/>
        <end position="322"/>
    </location>
</feature>
<dbReference type="Gene3D" id="2.40.50.140">
    <property type="entry name" value="Nucleic acid-binding proteins"/>
    <property type="match status" value="1"/>
</dbReference>
<dbReference type="InterPro" id="IPR003593">
    <property type="entry name" value="AAA+_ATPase"/>
</dbReference>
<dbReference type="SUPFAM" id="SSF50331">
    <property type="entry name" value="MOP-like"/>
    <property type="match status" value="1"/>
</dbReference>
<dbReference type="NCBIfam" id="NF008653">
    <property type="entry name" value="PRK11650.1"/>
    <property type="match status" value="1"/>
</dbReference>
<evidence type="ECO:0000256" key="1">
    <source>
        <dbReference type="ARBA" id="ARBA00022448"/>
    </source>
</evidence>
<dbReference type="InterPro" id="IPR003439">
    <property type="entry name" value="ABC_transporter-like_ATP-bd"/>
</dbReference>
<keyword evidence="6" id="KW-0472">Membrane</keyword>
<keyword evidence="3" id="KW-0547">Nucleotide-binding</keyword>
<evidence type="ECO:0000259" key="7">
    <source>
        <dbReference type="PROSITE" id="PS50893"/>
    </source>
</evidence>
<dbReference type="PROSITE" id="PS50893">
    <property type="entry name" value="ABC_TRANSPORTER_2"/>
    <property type="match status" value="1"/>
</dbReference>
<dbReference type="FunFam" id="3.40.50.300:FF:000042">
    <property type="entry name" value="Maltose/maltodextrin ABC transporter, ATP-binding protein"/>
    <property type="match status" value="1"/>
</dbReference>
<evidence type="ECO:0000256" key="3">
    <source>
        <dbReference type="ARBA" id="ARBA00022741"/>
    </source>
</evidence>
<organism evidence="8 9">
    <name type="scientific">Prauserella cavernicola</name>
    <dbReference type="NCBI Taxonomy" id="2800127"/>
    <lineage>
        <taxon>Bacteria</taxon>
        <taxon>Bacillati</taxon>
        <taxon>Actinomycetota</taxon>
        <taxon>Actinomycetes</taxon>
        <taxon>Pseudonocardiales</taxon>
        <taxon>Pseudonocardiaceae</taxon>
        <taxon>Prauserella</taxon>
    </lineage>
</organism>
<reference evidence="8" key="1">
    <citation type="submission" date="2020-12" db="EMBL/GenBank/DDBJ databases">
        <title>Prauserella sp. ASG 168, a novel actinomycete isolated from cave rock.</title>
        <authorList>
            <person name="Suriyachadkun C."/>
        </authorList>
    </citation>
    <scope>NUCLEOTIDE SEQUENCE</scope>
    <source>
        <strain evidence="8">ASG 168</strain>
    </source>
</reference>
<protein>
    <submittedName>
        <fullName evidence="8">ABC transporter ATP-binding protein</fullName>
    </submittedName>
</protein>
<dbReference type="InterPro" id="IPR008995">
    <property type="entry name" value="Mo/tungstate-bd_C_term_dom"/>
</dbReference>
<dbReference type="PROSITE" id="PS00211">
    <property type="entry name" value="ABC_TRANSPORTER_1"/>
    <property type="match status" value="1"/>
</dbReference>
<name>A0A934QQ15_9PSEU</name>
<dbReference type="AlphaFoldDB" id="A0A934QQ15"/>
<dbReference type="GO" id="GO:0055052">
    <property type="term" value="C:ATP-binding cassette (ABC) transporter complex, substrate-binding subunit-containing"/>
    <property type="evidence" value="ECO:0007669"/>
    <property type="project" value="TreeGrafter"/>
</dbReference>
<accession>A0A934QQ15</accession>
<dbReference type="SMART" id="SM00382">
    <property type="entry name" value="AAA"/>
    <property type="match status" value="1"/>
</dbReference>
<dbReference type="SUPFAM" id="SSF52540">
    <property type="entry name" value="P-loop containing nucleoside triphosphate hydrolases"/>
    <property type="match status" value="1"/>
</dbReference>
<gene>
    <name evidence="8" type="ORF">JHE00_03595</name>
</gene>
<keyword evidence="4 8" id="KW-0067">ATP-binding</keyword>
<dbReference type="CDD" id="cd03301">
    <property type="entry name" value="ABC_MalK_N"/>
    <property type="match status" value="1"/>
</dbReference>
<evidence type="ECO:0000256" key="5">
    <source>
        <dbReference type="ARBA" id="ARBA00022967"/>
    </source>
</evidence>
<dbReference type="InterPro" id="IPR027417">
    <property type="entry name" value="P-loop_NTPase"/>
</dbReference>
<dbReference type="InterPro" id="IPR012340">
    <property type="entry name" value="NA-bd_OB-fold"/>
</dbReference>
<keyword evidence="5" id="KW-1278">Translocase</keyword>
<evidence type="ECO:0000313" key="9">
    <source>
        <dbReference type="Proteomes" id="UP000635245"/>
    </source>
</evidence>
<proteinExistence type="predicted"/>
<dbReference type="EMBL" id="JAENJH010000001">
    <property type="protein sequence ID" value="MBK1783398.1"/>
    <property type="molecule type" value="Genomic_DNA"/>
</dbReference>
<evidence type="ECO:0000256" key="4">
    <source>
        <dbReference type="ARBA" id="ARBA00022840"/>
    </source>
</evidence>
<comment type="caution">
    <text evidence="8">The sequence shown here is derived from an EMBL/GenBank/DDBJ whole genome shotgun (WGS) entry which is preliminary data.</text>
</comment>
<dbReference type="Pfam" id="PF00005">
    <property type="entry name" value="ABC_tran"/>
    <property type="match status" value="1"/>
</dbReference>
<dbReference type="GO" id="GO:0016887">
    <property type="term" value="F:ATP hydrolysis activity"/>
    <property type="evidence" value="ECO:0007669"/>
    <property type="project" value="InterPro"/>
</dbReference>
<evidence type="ECO:0000256" key="6">
    <source>
        <dbReference type="ARBA" id="ARBA00023136"/>
    </source>
</evidence>
<dbReference type="InterPro" id="IPR047641">
    <property type="entry name" value="ABC_transpr_MalK/UgpC-like"/>
</dbReference>
<sequence>MVPSQCHGVGLTPECCVHAGHGRGTGWCHSGVAWCRVSCWARRSEGIALGRSRFPIAAPLFIHRTRTAAALSAVRWRTAGRGKGAVTLVSRIQLRGLTRRFGAVTAVDDVWLDIADGEFLVLLGPSGCGKSTLLRMIAGLLPPTEGTLHLGDTDITHQPPQRRDLAMVFQSYALYPHLSVARNIGFPLRARKLPRAQIRAKVAAVAETLDLTALLDRKPRELSGGQRQRVALGRALVRDPGAFLMDEPLSNLDAKLRAGTRAEIAELHRRLGATMVYVTHDQVEAMTMATRIALLDQGRLEQLGTPAEVYDRPASVFAATFLGSPAMNVLDATVLTVDGTLSARAEDIDLPLGIDATMPDRPVRLGVRPEHLTIAPPGEPGIRAVVTGVENLGSEEVAQCRSGTARVAVRGTRPLGVRTGEALTLTARPEHLHLFDVGSGRRLTWQPGAVPAAV</sequence>
<dbReference type="Gene3D" id="3.40.50.300">
    <property type="entry name" value="P-loop containing nucleotide triphosphate hydrolases"/>
    <property type="match status" value="1"/>
</dbReference>
<keyword evidence="2" id="KW-1003">Cell membrane</keyword>
<keyword evidence="9" id="KW-1185">Reference proteome</keyword>
<dbReference type="InterPro" id="IPR013611">
    <property type="entry name" value="Transp-assoc_OB_typ2"/>
</dbReference>
<dbReference type="InterPro" id="IPR017871">
    <property type="entry name" value="ABC_transporter-like_CS"/>
</dbReference>
<dbReference type="Pfam" id="PF08402">
    <property type="entry name" value="TOBE_2"/>
    <property type="match status" value="1"/>
</dbReference>
<dbReference type="PANTHER" id="PTHR43875">
    <property type="entry name" value="MALTODEXTRIN IMPORT ATP-BINDING PROTEIN MSMX"/>
    <property type="match status" value="1"/>
</dbReference>
<keyword evidence="1" id="KW-0813">Transport</keyword>